<dbReference type="CDD" id="cd01949">
    <property type="entry name" value="GGDEF"/>
    <property type="match status" value="1"/>
</dbReference>
<keyword evidence="8" id="KW-1185">Reference proteome</keyword>
<dbReference type="InterPro" id="IPR054327">
    <property type="entry name" value="His-kinase-like_sensor"/>
</dbReference>
<feature type="transmembrane region" description="Helical" evidence="5">
    <location>
        <begin position="289"/>
        <end position="308"/>
    </location>
</feature>
<dbReference type="Gene3D" id="3.30.450.20">
    <property type="entry name" value="PAS domain"/>
    <property type="match status" value="2"/>
</dbReference>
<dbReference type="GO" id="GO:0043709">
    <property type="term" value="P:cell adhesion involved in single-species biofilm formation"/>
    <property type="evidence" value="ECO:0007669"/>
    <property type="project" value="TreeGrafter"/>
</dbReference>
<evidence type="ECO:0000256" key="3">
    <source>
        <dbReference type="ARBA" id="ARBA00012528"/>
    </source>
</evidence>
<proteinExistence type="predicted"/>
<comment type="subcellular location">
    <subcellularLocation>
        <location evidence="2">Cell inner membrane</location>
    </subcellularLocation>
</comment>
<dbReference type="SUPFAM" id="SSF55073">
    <property type="entry name" value="Nucleotide cyclase"/>
    <property type="match status" value="1"/>
</dbReference>
<evidence type="ECO:0000256" key="4">
    <source>
        <dbReference type="ARBA" id="ARBA00034247"/>
    </source>
</evidence>
<dbReference type="InterPro" id="IPR043128">
    <property type="entry name" value="Rev_trsase/Diguanyl_cyclase"/>
</dbReference>
<comment type="catalytic activity">
    <reaction evidence="4">
        <text>2 GTP = 3',3'-c-di-GMP + 2 diphosphate</text>
        <dbReference type="Rhea" id="RHEA:24898"/>
        <dbReference type="ChEBI" id="CHEBI:33019"/>
        <dbReference type="ChEBI" id="CHEBI:37565"/>
        <dbReference type="ChEBI" id="CHEBI:58805"/>
        <dbReference type="EC" id="2.7.7.65"/>
    </reaction>
</comment>
<keyword evidence="5" id="KW-0812">Transmembrane</keyword>
<comment type="cofactor">
    <cofactor evidence="1">
        <name>Mg(2+)</name>
        <dbReference type="ChEBI" id="CHEBI:18420"/>
    </cofactor>
</comment>
<dbReference type="InterPro" id="IPR050469">
    <property type="entry name" value="Diguanylate_Cyclase"/>
</dbReference>
<evidence type="ECO:0000256" key="1">
    <source>
        <dbReference type="ARBA" id="ARBA00001946"/>
    </source>
</evidence>
<protein>
    <recommendedName>
        <fullName evidence="3">diguanylate cyclase</fullName>
        <ecNumber evidence="3">2.7.7.65</ecNumber>
    </recommendedName>
</protein>
<dbReference type="PANTHER" id="PTHR45138">
    <property type="entry name" value="REGULATORY COMPONENTS OF SENSORY TRANSDUCTION SYSTEM"/>
    <property type="match status" value="1"/>
</dbReference>
<dbReference type="PANTHER" id="PTHR45138:SF9">
    <property type="entry name" value="DIGUANYLATE CYCLASE DGCM-RELATED"/>
    <property type="match status" value="1"/>
</dbReference>
<dbReference type="SMART" id="SM00267">
    <property type="entry name" value="GGDEF"/>
    <property type="match status" value="1"/>
</dbReference>
<dbReference type="Pfam" id="PF22588">
    <property type="entry name" value="dCache_1_like"/>
    <property type="match status" value="1"/>
</dbReference>
<dbReference type="CDD" id="cd12914">
    <property type="entry name" value="PDC1_DGC_like"/>
    <property type="match status" value="1"/>
</dbReference>
<dbReference type="InterPro" id="IPR000160">
    <property type="entry name" value="GGDEF_dom"/>
</dbReference>
<feature type="domain" description="GGDEF" evidence="6">
    <location>
        <begin position="369"/>
        <end position="506"/>
    </location>
</feature>
<dbReference type="CDD" id="cd12915">
    <property type="entry name" value="PDC2_DGC_like"/>
    <property type="match status" value="1"/>
</dbReference>
<evidence type="ECO:0000313" key="7">
    <source>
        <dbReference type="EMBL" id="TWI55587.1"/>
    </source>
</evidence>
<accession>A0A562QFQ0</accession>
<evidence type="ECO:0000259" key="6">
    <source>
        <dbReference type="PROSITE" id="PS50887"/>
    </source>
</evidence>
<dbReference type="AlphaFoldDB" id="A0A562QFQ0"/>
<comment type="caution">
    <text evidence="7">The sequence shown here is derived from an EMBL/GenBank/DDBJ whole genome shotgun (WGS) entry which is preliminary data.</text>
</comment>
<dbReference type="FunFam" id="3.30.70.270:FF:000001">
    <property type="entry name" value="Diguanylate cyclase domain protein"/>
    <property type="match status" value="1"/>
</dbReference>
<dbReference type="PROSITE" id="PS50887">
    <property type="entry name" value="GGDEF"/>
    <property type="match status" value="1"/>
</dbReference>
<evidence type="ECO:0000313" key="8">
    <source>
        <dbReference type="Proteomes" id="UP000316905"/>
    </source>
</evidence>
<sequence>MPKPKRLPILALTMFFIVAVALALIALDVLQAWNARQVHWQAAHSETNNFARSLAQHASDTFKEADTSLIGIVERLEFEGATPASLQRIQKLQERYTNHLPQLHELLVTDEKGRALVATLPGTFNATYDDREYFRYHQTDTSPKPHIGPAIRSRSTGTWVITISRRYNHPDGRFAGVVLASLKMDYFQQFYDGFDIDRAGAISLTLSDGQILVRRPYDEAAIGLYLGNTQIFKDLLPQHPKGHFIRVSPVDKIERMYSYSRVDNYPLVIFAAKSKQAIFEDWLINTYRYSAITAVVVILLCLLGGLLYREIQQGVKTEAKLLNTQKALEVANRELEQVALYDGLTGLANRRQFDIQLETEFKRALRHGTSLSLILIDIDHFKGYNDSYGHLAGDECLRVISQVIDRCLQRPGDLAARYGGEELVVLLPETEDVDAYAIAEMLRRRVADLNLIHRATPCGKVSISAGVHGFVPVAKERTPQDLIRYADQALYRAKASGRNRVCLFREMVTEEIRPD</sequence>
<dbReference type="OrthoDB" id="9812260at2"/>
<dbReference type="NCBIfam" id="TIGR00254">
    <property type="entry name" value="GGDEF"/>
    <property type="match status" value="1"/>
</dbReference>
<evidence type="ECO:0000256" key="5">
    <source>
        <dbReference type="SAM" id="Phobius"/>
    </source>
</evidence>
<keyword evidence="5" id="KW-1133">Transmembrane helix</keyword>
<dbReference type="GO" id="GO:1902201">
    <property type="term" value="P:negative regulation of bacterial-type flagellum-dependent cell motility"/>
    <property type="evidence" value="ECO:0007669"/>
    <property type="project" value="TreeGrafter"/>
</dbReference>
<dbReference type="EC" id="2.7.7.65" evidence="3"/>
<dbReference type="Pfam" id="PF00990">
    <property type="entry name" value="GGDEF"/>
    <property type="match status" value="1"/>
</dbReference>
<dbReference type="GO" id="GO:0005886">
    <property type="term" value="C:plasma membrane"/>
    <property type="evidence" value="ECO:0007669"/>
    <property type="project" value="UniProtKB-SubCell"/>
</dbReference>
<dbReference type="Gene3D" id="3.30.70.270">
    <property type="match status" value="1"/>
</dbReference>
<gene>
    <name evidence="7" type="ORF">IQ22_01513</name>
</gene>
<dbReference type="EMBL" id="VLKY01000004">
    <property type="protein sequence ID" value="TWI55587.1"/>
    <property type="molecule type" value="Genomic_DNA"/>
</dbReference>
<dbReference type="Proteomes" id="UP000316905">
    <property type="component" value="Unassembled WGS sequence"/>
</dbReference>
<organism evidence="7 8">
    <name type="scientific">Pseudomonas duriflava</name>
    <dbReference type="NCBI Taxonomy" id="459528"/>
    <lineage>
        <taxon>Bacteria</taxon>
        <taxon>Pseudomonadati</taxon>
        <taxon>Pseudomonadota</taxon>
        <taxon>Gammaproteobacteria</taxon>
        <taxon>Pseudomonadales</taxon>
        <taxon>Pseudomonadaceae</taxon>
        <taxon>Pseudomonas</taxon>
    </lineage>
</organism>
<keyword evidence="5" id="KW-0472">Membrane</keyword>
<reference evidence="7 8" key="1">
    <citation type="journal article" date="2015" name="Stand. Genomic Sci.">
        <title>Genomic Encyclopedia of Bacterial and Archaeal Type Strains, Phase III: the genomes of soil and plant-associated and newly described type strains.</title>
        <authorList>
            <person name="Whitman W.B."/>
            <person name="Woyke T."/>
            <person name="Klenk H.P."/>
            <person name="Zhou Y."/>
            <person name="Lilburn T.G."/>
            <person name="Beck B.J."/>
            <person name="De Vos P."/>
            <person name="Vandamme P."/>
            <person name="Eisen J.A."/>
            <person name="Garrity G."/>
            <person name="Hugenholtz P."/>
            <person name="Kyrpides N.C."/>
        </authorList>
    </citation>
    <scope>NUCLEOTIDE SEQUENCE [LARGE SCALE GENOMIC DNA]</scope>
    <source>
        <strain evidence="7 8">CGMCC 1.6858</strain>
    </source>
</reference>
<dbReference type="GO" id="GO:0052621">
    <property type="term" value="F:diguanylate cyclase activity"/>
    <property type="evidence" value="ECO:0007669"/>
    <property type="project" value="UniProtKB-EC"/>
</dbReference>
<dbReference type="InterPro" id="IPR029787">
    <property type="entry name" value="Nucleotide_cyclase"/>
</dbReference>
<name>A0A562QFQ0_9PSED</name>
<dbReference type="RefSeq" id="WP_145140338.1">
    <property type="nucleotide sequence ID" value="NZ_VLKY01000004.1"/>
</dbReference>
<evidence type="ECO:0000256" key="2">
    <source>
        <dbReference type="ARBA" id="ARBA00004533"/>
    </source>
</evidence>